<accession>A0AAD7T4X9</accession>
<dbReference type="Proteomes" id="UP001221898">
    <property type="component" value="Unassembled WGS sequence"/>
</dbReference>
<reference evidence="2" key="1">
    <citation type="journal article" date="2023" name="Science">
        <title>Genome structures resolve the early diversification of teleost fishes.</title>
        <authorList>
            <person name="Parey E."/>
            <person name="Louis A."/>
            <person name="Montfort J."/>
            <person name="Bouchez O."/>
            <person name="Roques C."/>
            <person name="Iampietro C."/>
            <person name="Lluch J."/>
            <person name="Castinel A."/>
            <person name="Donnadieu C."/>
            <person name="Desvignes T."/>
            <person name="Floi Bucao C."/>
            <person name="Jouanno E."/>
            <person name="Wen M."/>
            <person name="Mejri S."/>
            <person name="Dirks R."/>
            <person name="Jansen H."/>
            <person name="Henkel C."/>
            <person name="Chen W.J."/>
            <person name="Zahm M."/>
            <person name="Cabau C."/>
            <person name="Klopp C."/>
            <person name="Thompson A.W."/>
            <person name="Robinson-Rechavi M."/>
            <person name="Braasch I."/>
            <person name="Lecointre G."/>
            <person name="Bobe J."/>
            <person name="Postlethwait J.H."/>
            <person name="Berthelot C."/>
            <person name="Roest Crollius H."/>
            <person name="Guiguen Y."/>
        </authorList>
    </citation>
    <scope>NUCLEOTIDE SEQUENCE</scope>
    <source>
        <strain evidence="2">NC1722</strain>
    </source>
</reference>
<feature type="compositionally biased region" description="Polar residues" evidence="1">
    <location>
        <begin position="7"/>
        <end position="25"/>
    </location>
</feature>
<evidence type="ECO:0000313" key="3">
    <source>
        <dbReference type="Proteomes" id="UP001221898"/>
    </source>
</evidence>
<sequence length="93" mass="9866">MPLHKLCTNTLQSSSDPSARLSTETTPPPQNWPTAALPIPRALARSLARPSPSHTQDGTKFRSNYGTDPPAGKGEPGSEDAHEDSLGDNMEDG</sequence>
<name>A0AAD7T4X9_9TELE</name>
<dbReference type="EMBL" id="JAINUG010000012">
    <property type="protein sequence ID" value="KAJ8414527.1"/>
    <property type="molecule type" value="Genomic_DNA"/>
</dbReference>
<keyword evidence="3" id="KW-1185">Reference proteome</keyword>
<evidence type="ECO:0000256" key="1">
    <source>
        <dbReference type="SAM" id="MobiDB-lite"/>
    </source>
</evidence>
<protein>
    <submittedName>
        <fullName evidence="2">Uncharacterized protein</fullName>
    </submittedName>
</protein>
<proteinExistence type="predicted"/>
<gene>
    <name evidence="2" type="ORF">AAFF_G00037290</name>
</gene>
<comment type="caution">
    <text evidence="2">The sequence shown here is derived from an EMBL/GenBank/DDBJ whole genome shotgun (WGS) entry which is preliminary data.</text>
</comment>
<organism evidence="2 3">
    <name type="scientific">Aldrovandia affinis</name>
    <dbReference type="NCBI Taxonomy" id="143900"/>
    <lineage>
        <taxon>Eukaryota</taxon>
        <taxon>Metazoa</taxon>
        <taxon>Chordata</taxon>
        <taxon>Craniata</taxon>
        <taxon>Vertebrata</taxon>
        <taxon>Euteleostomi</taxon>
        <taxon>Actinopterygii</taxon>
        <taxon>Neopterygii</taxon>
        <taxon>Teleostei</taxon>
        <taxon>Notacanthiformes</taxon>
        <taxon>Halosauridae</taxon>
        <taxon>Aldrovandia</taxon>
    </lineage>
</organism>
<feature type="compositionally biased region" description="Polar residues" evidence="1">
    <location>
        <begin position="52"/>
        <end position="66"/>
    </location>
</feature>
<feature type="region of interest" description="Disordered" evidence="1">
    <location>
        <begin position="1"/>
        <end position="93"/>
    </location>
</feature>
<dbReference type="AlphaFoldDB" id="A0AAD7T4X9"/>
<evidence type="ECO:0000313" key="2">
    <source>
        <dbReference type="EMBL" id="KAJ8414527.1"/>
    </source>
</evidence>